<dbReference type="RefSeq" id="WP_062481821.1">
    <property type="nucleotide sequence ID" value="NZ_CP013650.1"/>
</dbReference>
<feature type="domain" description="UspA" evidence="2">
    <location>
        <begin position="9"/>
        <end position="160"/>
    </location>
</feature>
<dbReference type="PANTHER" id="PTHR46268:SF6">
    <property type="entry name" value="UNIVERSAL STRESS PROTEIN UP12"/>
    <property type="match status" value="1"/>
</dbReference>
<dbReference type="EMBL" id="CP013650">
    <property type="protein sequence ID" value="ALS99450.1"/>
    <property type="molecule type" value="Genomic_DNA"/>
</dbReference>
<dbReference type="KEGG" id="lal:AT746_15075"/>
<dbReference type="Pfam" id="PF00582">
    <property type="entry name" value="Usp"/>
    <property type="match status" value="2"/>
</dbReference>
<gene>
    <name evidence="3" type="ORF">AT746_15075</name>
</gene>
<dbReference type="InterPro" id="IPR006015">
    <property type="entry name" value="Universal_stress_UspA"/>
</dbReference>
<organism evidence="3 4">
    <name type="scientific">Lacimicrobium alkaliphilum</name>
    <dbReference type="NCBI Taxonomy" id="1526571"/>
    <lineage>
        <taxon>Bacteria</taxon>
        <taxon>Pseudomonadati</taxon>
        <taxon>Pseudomonadota</taxon>
        <taxon>Gammaproteobacteria</taxon>
        <taxon>Alteromonadales</taxon>
        <taxon>Alteromonadaceae</taxon>
        <taxon>Lacimicrobium</taxon>
    </lineage>
</organism>
<evidence type="ECO:0000259" key="2">
    <source>
        <dbReference type="Pfam" id="PF00582"/>
    </source>
</evidence>
<dbReference type="CDD" id="cd00293">
    <property type="entry name" value="USP-like"/>
    <property type="match status" value="2"/>
</dbReference>
<sequence>MSQSEKNLVLAGIDGSVISAAVADYAAWIANRVGVPLKLLHNLEHREPPAAADLSGNIGLGSREYLLEELTELEAKRSKILLEQGKHMLEAANERVKAAGIDSAQLCQRHGSLTETLVEMEEHIRVLVLGVRGEDHQSDDGLGNHIESIIRALHKPILIVNREFAEPQRIMLAYDGSEAAEKALDYLLTSPLYKGMDCHLVHVTKDDAKADKLLEDASERLQQAGLKVVTAKLHGDAEQQLLSYQQEEDIQMIVMGSFGHGRLREMLLGSFTLKMLNRASIPLLLLR</sequence>
<evidence type="ECO:0000313" key="4">
    <source>
        <dbReference type="Proteomes" id="UP000068447"/>
    </source>
</evidence>
<reference evidence="3 4" key="1">
    <citation type="submission" date="2015-12" db="EMBL/GenBank/DDBJ databases">
        <title>Complete genome of Lacimicrobium alkaliphilum KCTC 32984.</title>
        <authorList>
            <person name="Kim S.-G."/>
            <person name="Lee Y.-J."/>
        </authorList>
    </citation>
    <scope>NUCLEOTIDE SEQUENCE [LARGE SCALE GENOMIC DNA]</scope>
    <source>
        <strain evidence="3 4">YelD216</strain>
    </source>
</reference>
<accession>A0A0U2RQ01</accession>
<dbReference type="PANTHER" id="PTHR46268">
    <property type="entry name" value="STRESS RESPONSE PROTEIN NHAX"/>
    <property type="match status" value="1"/>
</dbReference>
<dbReference type="STRING" id="1526571.AT746_15075"/>
<dbReference type="PRINTS" id="PR01438">
    <property type="entry name" value="UNVRSLSTRESS"/>
</dbReference>
<comment type="similarity">
    <text evidence="1">Belongs to the universal stress protein A family.</text>
</comment>
<evidence type="ECO:0000256" key="1">
    <source>
        <dbReference type="ARBA" id="ARBA00008791"/>
    </source>
</evidence>
<keyword evidence="4" id="KW-1185">Reference proteome</keyword>
<dbReference type="SUPFAM" id="SSF52402">
    <property type="entry name" value="Adenine nucleotide alpha hydrolases-like"/>
    <property type="match status" value="2"/>
</dbReference>
<dbReference type="InterPro" id="IPR006016">
    <property type="entry name" value="UspA"/>
</dbReference>
<name>A0A0U2RQ01_9ALTE</name>
<dbReference type="Gene3D" id="3.40.50.12370">
    <property type="match status" value="1"/>
</dbReference>
<proteinExistence type="inferred from homology"/>
<dbReference type="Proteomes" id="UP000068447">
    <property type="component" value="Chromosome"/>
</dbReference>
<dbReference type="OrthoDB" id="9804721at2"/>
<evidence type="ECO:0000313" key="3">
    <source>
        <dbReference type="EMBL" id="ALS99450.1"/>
    </source>
</evidence>
<protein>
    <submittedName>
        <fullName evidence="3">Universal stress protein UspA</fullName>
    </submittedName>
</protein>
<dbReference type="AlphaFoldDB" id="A0A0U2RQ01"/>
<feature type="domain" description="UspA" evidence="2">
    <location>
        <begin position="168"/>
        <end position="287"/>
    </location>
</feature>